<evidence type="ECO:0000313" key="2">
    <source>
        <dbReference type="EMBL" id="GAH61040.1"/>
    </source>
</evidence>
<dbReference type="PANTHER" id="PTHR43465:SF2">
    <property type="entry name" value="DUF1680 DOMAIN PROTEIN (AFU_ORTHOLOGUE AFUA_1G08910)"/>
    <property type="match status" value="1"/>
</dbReference>
<dbReference type="InterPro" id="IPR012878">
    <property type="entry name" value="Beta-AFase-like_GH127_cat"/>
</dbReference>
<feature type="domain" description="Non-reducing end beta-L-arabinofuranosidase-like GH127 catalytic" evidence="1">
    <location>
        <begin position="10"/>
        <end position="118"/>
    </location>
</feature>
<evidence type="ECO:0000259" key="1">
    <source>
        <dbReference type="Pfam" id="PF07944"/>
    </source>
</evidence>
<reference evidence="2" key="1">
    <citation type="journal article" date="2014" name="Front. Microbiol.">
        <title>High frequency of phylogenetically diverse reductive dehalogenase-homologous genes in deep subseafloor sedimentary metagenomes.</title>
        <authorList>
            <person name="Kawai M."/>
            <person name="Futagami T."/>
            <person name="Toyoda A."/>
            <person name="Takaki Y."/>
            <person name="Nishi S."/>
            <person name="Hori S."/>
            <person name="Arai W."/>
            <person name="Tsubouchi T."/>
            <person name="Morono Y."/>
            <person name="Uchiyama I."/>
            <person name="Ito T."/>
            <person name="Fujiyama A."/>
            <person name="Inagaki F."/>
            <person name="Takami H."/>
        </authorList>
    </citation>
    <scope>NUCLEOTIDE SEQUENCE</scope>
    <source>
        <strain evidence="2">Expedition CK06-06</strain>
    </source>
</reference>
<dbReference type="AlphaFoldDB" id="X1HVF7"/>
<comment type="caution">
    <text evidence="2">The sequence shown here is derived from an EMBL/GenBank/DDBJ whole genome shotgun (WGS) entry which is preliminary data.</text>
</comment>
<organism evidence="2">
    <name type="scientific">marine sediment metagenome</name>
    <dbReference type="NCBI Taxonomy" id="412755"/>
    <lineage>
        <taxon>unclassified sequences</taxon>
        <taxon>metagenomes</taxon>
        <taxon>ecological metagenomes</taxon>
    </lineage>
</organism>
<dbReference type="Pfam" id="PF07944">
    <property type="entry name" value="Beta-AFase-like_GH127_cat"/>
    <property type="match status" value="1"/>
</dbReference>
<dbReference type="PANTHER" id="PTHR43465">
    <property type="entry name" value="DUF1680 DOMAIN PROTEIN (AFU_ORTHOLOGUE AFUA_1G08910)"/>
    <property type="match status" value="1"/>
</dbReference>
<proteinExistence type="predicted"/>
<protein>
    <recommendedName>
        <fullName evidence="1">Non-reducing end beta-L-arabinofuranosidase-like GH127 catalytic domain-containing protein</fullName>
    </recommendedName>
</protein>
<dbReference type="EMBL" id="BARU01020211">
    <property type="protein sequence ID" value="GAH61040.1"/>
    <property type="molecule type" value="Genomic_DNA"/>
</dbReference>
<gene>
    <name evidence="2" type="ORF">S03H2_33220</name>
</gene>
<feature type="non-terminal residue" evidence="2">
    <location>
        <position position="1"/>
    </location>
</feature>
<accession>X1HVF7</accession>
<dbReference type="InterPro" id="IPR049174">
    <property type="entry name" value="Beta-AFase-like"/>
</dbReference>
<name>X1HVF7_9ZZZZ</name>
<sequence>GYLQAVSWKNVHIKDGFWGARLQVNREVTLDYQYERMEKTGRIDNFRRASAKKKGKFTGSFFNDSDVYKWLEAASYSLGTHPDKKLGHKVDRLIEEISGAQENDGYLNTYFILEKEKRFTNLVHPKFVAAILTGIFVIVENLITHTKGVHITNTAMRTSDPGTISAEASPVF</sequence>